<dbReference type="Proteomes" id="UP000018001">
    <property type="component" value="Unassembled WGS sequence"/>
</dbReference>
<gene>
    <name evidence="1" type="ORF">PVAR5_1471</name>
</gene>
<dbReference type="InParanoid" id="V5HTM5"/>
<comment type="caution">
    <text evidence="1">The sequence shown here is derived from an EMBL/GenBank/DDBJ whole genome shotgun (WGS) entry which is preliminary data.</text>
</comment>
<evidence type="ECO:0000313" key="2">
    <source>
        <dbReference type="Proteomes" id="UP000018001"/>
    </source>
</evidence>
<name>V5HTM5_BYSSN</name>
<dbReference type="HOGENOM" id="CLU_1660485_0_0_1"/>
<reference evidence="2" key="1">
    <citation type="journal article" date="2014" name="Genome Announc.">
        <title>Draft genome sequence of the formaldehyde-resistant fungus Byssochlamys spectabilis No. 5 (anamorph Paecilomyces variotii No. 5) (NBRC109023).</title>
        <authorList>
            <person name="Oka T."/>
            <person name="Ekino K."/>
            <person name="Fukuda K."/>
            <person name="Nomura Y."/>
        </authorList>
    </citation>
    <scope>NUCLEOTIDE SEQUENCE [LARGE SCALE GENOMIC DNA]</scope>
    <source>
        <strain evidence="2">No. 5 / NBRC 109023</strain>
    </source>
</reference>
<accession>V5HTM5</accession>
<proteinExistence type="predicted"/>
<evidence type="ECO:0000313" key="1">
    <source>
        <dbReference type="EMBL" id="GAD92875.1"/>
    </source>
</evidence>
<dbReference type="AlphaFoldDB" id="V5HTM5"/>
<dbReference type="OrthoDB" id="2593732at2759"/>
<organism evidence="1 2">
    <name type="scientific">Byssochlamys spectabilis (strain No. 5 / NBRC 109023)</name>
    <name type="common">Paecilomyces variotii</name>
    <dbReference type="NCBI Taxonomy" id="1356009"/>
    <lineage>
        <taxon>Eukaryota</taxon>
        <taxon>Fungi</taxon>
        <taxon>Dikarya</taxon>
        <taxon>Ascomycota</taxon>
        <taxon>Pezizomycotina</taxon>
        <taxon>Eurotiomycetes</taxon>
        <taxon>Eurotiomycetidae</taxon>
        <taxon>Eurotiales</taxon>
        <taxon>Thermoascaceae</taxon>
        <taxon>Paecilomyces</taxon>
    </lineage>
</organism>
<keyword evidence="2" id="KW-1185">Reference proteome</keyword>
<dbReference type="EMBL" id="BAUL01000041">
    <property type="protein sequence ID" value="GAD92875.1"/>
    <property type="molecule type" value="Genomic_DNA"/>
</dbReference>
<protein>
    <submittedName>
        <fullName evidence="1">Uncharacterized protein</fullName>
    </submittedName>
</protein>
<sequence>MLSSLGTNNFWGVIVPASCSTNEGIKHLVIATSTLGEMRFLDQAQREIMFLVHYTKALRLLSDTRDASVMVVLIGCILLAICDEIQHQRPGPSPHVLFGQKILTNHLNGSENSKQHYSTDEIALVLSRLSAPRRFEDIQQVLLGQPTRRTPHVLSAGPT</sequence>